<dbReference type="EMBL" id="LWBS01000430">
    <property type="protein sequence ID" value="OAP89707.1"/>
    <property type="molecule type" value="Genomic_DNA"/>
</dbReference>
<dbReference type="GO" id="GO:0005886">
    <property type="term" value="C:plasma membrane"/>
    <property type="evidence" value="ECO:0007669"/>
    <property type="project" value="UniProtKB-SubCell"/>
</dbReference>
<dbReference type="Pfam" id="PF00528">
    <property type="entry name" value="BPD_transp_1"/>
    <property type="match status" value="1"/>
</dbReference>
<dbReference type="EMBL" id="WUEZ01000068">
    <property type="protein sequence ID" value="NEI38813.1"/>
    <property type="molecule type" value="Genomic_DNA"/>
</dbReference>
<feature type="transmembrane region" description="Helical" evidence="7">
    <location>
        <begin position="179"/>
        <end position="203"/>
    </location>
</feature>
<dbReference type="InterPro" id="IPR035906">
    <property type="entry name" value="MetI-like_sf"/>
</dbReference>
<gene>
    <name evidence="10" type="ORF">A4U53_31745</name>
    <name evidence="9" type="ORF">GR204_33580</name>
</gene>
<evidence type="ECO:0000313" key="11">
    <source>
        <dbReference type="Proteomes" id="UP000471560"/>
    </source>
</evidence>
<dbReference type="PANTHER" id="PTHR30193:SF1">
    <property type="entry name" value="ABC TRANSPORTER PERMEASE PROTEIN YESP-RELATED"/>
    <property type="match status" value="1"/>
</dbReference>
<evidence type="ECO:0000256" key="7">
    <source>
        <dbReference type="RuleBase" id="RU363032"/>
    </source>
</evidence>
<dbReference type="CDD" id="cd06261">
    <property type="entry name" value="TM_PBP2"/>
    <property type="match status" value="1"/>
</dbReference>
<keyword evidence="2 7" id="KW-0813">Transport</keyword>
<feature type="transmembrane region" description="Helical" evidence="7">
    <location>
        <begin position="98"/>
        <end position="119"/>
    </location>
</feature>
<keyword evidence="5 7" id="KW-1133">Transmembrane helix</keyword>
<sequence>MSNAMRTPAGAINVERYQGAVAEGRFRRLWNANAPGYLFLLPWLIGFFGLTLGPALISLYLSFTDFDMLQSPRWVGMANYVRIATADPKFSAAMHVTLTYVVFSVPFKLTFALLVAMALNRGLRGLSIYRAIFYLPSLLGGSVAIAVLWRQLFASDGLVNAALSHFGIEGPSWISHPSYSIYTLVALSVWQFGSPMIIFLAGLRQIPQDMYEAASLDGASKFRQFYKITLPLLTPVIFFNAVVQTIDAFKAFTPAFIISGGTGGPINSTLFYTLYLYQEAFGNFRMGYASALAWILVLIIAIFTAFSFLTSRYWVHYDD</sequence>
<dbReference type="PROSITE" id="PS50928">
    <property type="entry name" value="ABC_TM1"/>
    <property type="match status" value="1"/>
</dbReference>
<dbReference type="RefSeq" id="WP_064250138.1">
    <property type="nucleotide sequence ID" value="NZ_CAXURF020000001.1"/>
</dbReference>
<protein>
    <submittedName>
        <fullName evidence="9 10">ABC transporter permease</fullName>
    </submittedName>
</protein>
<evidence type="ECO:0000256" key="1">
    <source>
        <dbReference type="ARBA" id="ARBA00004651"/>
    </source>
</evidence>
<organism evidence="10">
    <name type="scientific">Rhizobium leguminosarum</name>
    <dbReference type="NCBI Taxonomy" id="384"/>
    <lineage>
        <taxon>Bacteria</taxon>
        <taxon>Pseudomonadati</taxon>
        <taxon>Pseudomonadota</taxon>
        <taxon>Alphaproteobacteria</taxon>
        <taxon>Hyphomicrobiales</taxon>
        <taxon>Rhizobiaceae</taxon>
        <taxon>Rhizobium/Agrobacterium group</taxon>
        <taxon>Rhizobium</taxon>
    </lineage>
</organism>
<keyword evidence="6 7" id="KW-0472">Membrane</keyword>
<comment type="subcellular location">
    <subcellularLocation>
        <location evidence="1 7">Cell membrane</location>
        <topology evidence="1 7">Multi-pass membrane protein</topology>
    </subcellularLocation>
</comment>
<reference evidence="10" key="1">
    <citation type="submission" date="2016-04" db="EMBL/GenBank/DDBJ databases">
        <title>Fast-growing isolate from the root nodules of Vavilovia formosa.</title>
        <authorList>
            <person name="Kimeklis A."/>
            <person name="Safronova V."/>
            <person name="Belimov A."/>
            <person name="Andronov E."/>
        </authorList>
    </citation>
    <scope>NUCLEOTIDE SEQUENCE [LARGE SCALE GENOMIC DNA]</scope>
    <source>
        <strain evidence="10">Vaf-46</strain>
    </source>
</reference>
<evidence type="ECO:0000313" key="9">
    <source>
        <dbReference type="EMBL" id="NEI38813.1"/>
    </source>
</evidence>
<feature type="transmembrane region" description="Helical" evidence="7">
    <location>
        <begin position="289"/>
        <end position="309"/>
    </location>
</feature>
<evidence type="ECO:0000256" key="2">
    <source>
        <dbReference type="ARBA" id="ARBA00022448"/>
    </source>
</evidence>
<accession>A0A179BDC6</accession>
<dbReference type="eggNOG" id="COG1175">
    <property type="taxonomic scope" value="Bacteria"/>
</dbReference>
<dbReference type="InterPro" id="IPR051393">
    <property type="entry name" value="ABC_transporter_permease"/>
</dbReference>
<keyword evidence="3" id="KW-1003">Cell membrane</keyword>
<dbReference type="GO" id="GO:0055085">
    <property type="term" value="P:transmembrane transport"/>
    <property type="evidence" value="ECO:0007669"/>
    <property type="project" value="InterPro"/>
</dbReference>
<evidence type="ECO:0000313" key="10">
    <source>
        <dbReference type="EMBL" id="OAP89707.1"/>
    </source>
</evidence>
<evidence type="ECO:0000256" key="4">
    <source>
        <dbReference type="ARBA" id="ARBA00022692"/>
    </source>
</evidence>
<keyword evidence="4 7" id="KW-0812">Transmembrane</keyword>
<feature type="domain" description="ABC transmembrane type-1" evidence="8">
    <location>
        <begin position="94"/>
        <end position="307"/>
    </location>
</feature>
<dbReference type="InterPro" id="IPR000515">
    <property type="entry name" value="MetI-like"/>
</dbReference>
<name>A0A179BDC6_RHILE</name>
<dbReference type="Gene3D" id="1.10.3720.10">
    <property type="entry name" value="MetI-like"/>
    <property type="match status" value="1"/>
</dbReference>
<evidence type="ECO:0000259" key="8">
    <source>
        <dbReference type="PROSITE" id="PS50928"/>
    </source>
</evidence>
<evidence type="ECO:0000256" key="6">
    <source>
        <dbReference type="ARBA" id="ARBA00023136"/>
    </source>
</evidence>
<proteinExistence type="inferred from homology"/>
<feature type="transmembrane region" description="Helical" evidence="7">
    <location>
        <begin position="37"/>
        <end position="63"/>
    </location>
</feature>
<evidence type="ECO:0000256" key="3">
    <source>
        <dbReference type="ARBA" id="ARBA00022475"/>
    </source>
</evidence>
<dbReference type="AlphaFoldDB" id="A0A179BDC6"/>
<comment type="caution">
    <text evidence="10">The sequence shown here is derived from an EMBL/GenBank/DDBJ whole genome shotgun (WGS) entry which is preliminary data.</text>
</comment>
<evidence type="ECO:0000256" key="5">
    <source>
        <dbReference type="ARBA" id="ARBA00022989"/>
    </source>
</evidence>
<comment type="similarity">
    <text evidence="7">Belongs to the binding-protein-dependent transport system permease family.</text>
</comment>
<reference evidence="9 11" key="2">
    <citation type="submission" date="2019-12" db="EMBL/GenBank/DDBJ databases">
        <title>Rhizobium genotypes associated with high levels of biological nitrogen fixation by grain legumes in a temperate-maritime cropping system.</title>
        <authorList>
            <person name="Maluk M."/>
            <person name="Francesc Ferrando Molina F."/>
            <person name="Lopez Del Egido L."/>
            <person name="Lafos M."/>
            <person name="Langarica-Fuentes A."/>
            <person name="Gebre Yohannes G."/>
            <person name="Young M.W."/>
            <person name="Martin P."/>
            <person name="Gantlett R."/>
            <person name="Kenicer G."/>
            <person name="Hawes C."/>
            <person name="Begg G.S."/>
            <person name="Quilliam R.S."/>
            <person name="Squire G.R."/>
            <person name="Poole P.S."/>
            <person name="Young P.W."/>
            <person name="Iannetta P.M."/>
            <person name="James E.K."/>
        </authorList>
    </citation>
    <scope>NUCLEOTIDE SEQUENCE [LARGE SCALE GENOMIC DNA]</scope>
    <source>
        <strain evidence="9 11">JHI1096</strain>
    </source>
</reference>
<dbReference type="PANTHER" id="PTHR30193">
    <property type="entry name" value="ABC TRANSPORTER PERMEASE PROTEIN"/>
    <property type="match status" value="1"/>
</dbReference>
<dbReference type="Proteomes" id="UP000471560">
    <property type="component" value="Unassembled WGS sequence"/>
</dbReference>
<dbReference type="SUPFAM" id="SSF161098">
    <property type="entry name" value="MetI-like"/>
    <property type="match status" value="1"/>
</dbReference>
<feature type="transmembrane region" description="Helical" evidence="7">
    <location>
        <begin position="131"/>
        <end position="149"/>
    </location>
</feature>
<feature type="transmembrane region" description="Helical" evidence="7">
    <location>
        <begin position="255"/>
        <end position="277"/>
    </location>
</feature>
<feature type="transmembrane region" description="Helical" evidence="7">
    <location>
        <begin position="224"/>
        <end position="243"/>
    </location>
</feature>